<proteinExistence type="predicted"/>
<dbReference type="eggNOG" id="KOG1595">
    <property type="taxonomic scope" value="Eukaryota"/>
</dbReference>
<keyword evidence="2" id="KW-1185">Reference proteome</keyword>
<dbReference type="AlphaFoldDB" id="V4SHG0"/>
<gene>
    <name evidence="1" type="ORF">CICLE_v10026863mg</name>
</gene>
<dbReference type="KEGG" id="cic:CICLE_v10026863mg"/>
<dbReference type="Proteomes" id="UP000030687">
    <property type="component" value="Unassembled WGS sequence"/>
</dbReference>
<evidence type="ECO:0000313" key="1">
    <source>
        <dbReference type="EMBL" id="ESR40047.1"/>
    </source>
</evidence>
<reference evidence="1 2" key="1">
    <citation type="submission" date="2013-10" db="EMBL/GenBank/DDBJ databases">
        <authorList>
            <consortium name="International Citrus Genome Consortium"/>
            <person name="Jenkins J."/>
            <person name="Schmutz J."/>
            <person name="Prochnik S."/>
            <person name="Rokhsar D."/>
            <person name="Gmitter F."/>
            <person name="Ollitrault P."/>
            <person name="Machado M."/>
            <person name="Talon M."/>
            <person name="Wincker P."/>
            <person name="Jaillon O."/>
            <person name="Morgante M."/>
        </authorList>
    </citation>
    <scope>NUCLEOTIDE SEQUENCE</scope>
    <source>
        <strain evidence="2">cv. Clemenules</strain>
    </source>
</reference>
<accession>V4SHG0</accession>
<dbReference type="STRING" id="85681.V4SHG0"/>
<sequence>MQALKRMLGRDPSSVDEVGLWYGRRVNGSKQMVSEHRTPLMVAAATYGGLDDVLELSLYCCILRLTTTALHCAASGGPANVGIYL</sequence>
<organism evidence="1 2">
    <name type="scientific">Citrus clementina</name>
    <name type="common">Clementine</name>
    <name type="synonym">Citrus deliciosa x Citrus sinensis</name>
    <dbReference type="NCBI Taxonomy" id="85681"/>
    <lineage>
        <taxon>Eukaryota</taxon>
        <taxon>Viridiplantae</taxon>
        <taxon>Streptophyta</taxon>
        <taxon>Embryophyta</taxon>
        <taxon>Tracheophyta</taxon>
        <taxon>Spermatophyta</taxon>
        <taxon>Magnoliopsida</taxon>
        <taxon>eudicotyledons</taxon>
        <taxon>Gunneridae</taxon>
        <taxon>Pentapetalae</taxon>
        <taxon>rosids</taxon>
        <taxon>malvids</taxon>
        <taxon>Sapindales</taxon>
        <taxon>Rutaceae</taxon>
        <taxon>Aurantioideae</taxon>
        <taxon>Citrus</taxon>
    </lineage>
</organism>
<dbReference type="InParanoid" id="V4SHG0"/>
<name>V4SHG0_CITCL</name>
<protein>
    <submittedName>
        <fullName evidence="1">Uncharacterized protein</fullName>
    </submittedName>
</protein>
<evidence type="ECO:0000313" key="2">
    <source>
        <dbReference type="Proteomes" id="UP000030687"/>
    </source>
</evidence>
<dbReference type="EMBL" id="KI536925">
    <property type="protein sequence ID" value="ESR40047.1"/>
    <property type="molecule type" value="Genomic_DNA"/>
</dbReference>
<dbReference type="Gramene" id="ESR40047">
    <property type="protein sequence ID" value="ESR40047"/>
    <property type="gene ID" value="CICLE_v10026863mg"/>
</dbReference>